<evidence type="ECO:0000313" key="2">
    <source>
        <dbReference type="EMBL" id="PIT86241.1"/>
    </source>
</evidence>
<comment type="caution">
    <text evidence="2">The sequence shown here is derived from an EMBL/GenBank/DDBJ whole genome shotgun (WGS) entry which is preliminary data.</text>
</comment>
<evidence type="ECO:0000313" key="3">
    <source>
        <dbReference type="Proteomes" id="UP000229362"/>
    </source>
</evidence>
<feature type="non-terminal residue" evidence="2">
    <location>
        <position position="166"/>
    </location>
</feature>
<dbReference type="InterPro" id="IPR002831">
    <property type="entry name" value="Tscrpt_reg_TrmB_N"/>
</dbReference>
<dbReference type="Pfam" id="PF01978">
    <property type="entry name" value="TrmB"/>
    <property type="match status" value="1"/>
</dbReference>
<accession>A0A2M6W0D4</accession>
<evidence type="ECO:0000259" key="1">
    <source>
        <dbReference type="Pfam" id="PF01978"/>
    </source>
</evidence>
<dbReference type="SUPFAM" id="SSF46785">
    <property type="entry name" value="Winged helix' DNA-binding domain"/>
    <property type="match status" value="1"/>
</dbReference>
<protein>
    <recommendedName>
        <fullName evidence="1">Transcription regulator TrmB N-terminal domain-containing protein</fullName>
    </recommendedName>
</protein>
<organism evidence="2 3">
    <name type="scientific">Candidatus Magasanikbacteria bacterium CG10_big_fil_rev_8_21_14_0_10_43_6</name>
    <dbReference type="NCBI Taxonomy" id="1974650"/>
    <lineage>
        <taxon>Bacteria</taxon>
        <taxon>Candidatus Magasanikiibacteriota</taxon>
    </lineage>
</organism>
<dbReference type="PANTHER" id="PTHR34293:SF1">
    <property type="entry name" value="HTH-TYPE TRANSCRIPTIONAL REGULATOR TRMBL2"/>
    <property type="match status" value="1"/>
</dbReference>
<reference evidence="3" key="1">
    <citation type="submission" date="2017-09" db="EMBL/GenBank/DDBJ databases">
        <title>Depth-based differentiation of microbial function through sediment-hosted aquifers and enrichment of novel symbionts in the deep terrestrial subsurface.</title>
        <authorList>
            <person name="Probst A.J."/>
            <person name="Ladd B."/>
            <person name="Jarett J.K."/>
            <person name="Geller-Mcgrath D.E."/>
            <person name="Sieber C.M.K."/>
            <person name="Emerson J.B."/>
            <person name="Anantharaman K."/>
            <person name="Thomas B.C."/>
            <person name="Malmstrom R."/>
            <person name="Stieglmeier M."/>
            <person name="Klingl A."/>
            <person name="Woyke T."/>
            <person name="Ryan C.M."/>
            <person name="Banfield J.F."/>
        </authorList>
    </citation>
    <scope>NUCLEOTIDE SEQUENCE [LARGE SCALE GENOMIC DNA]</scope>
</reference>
<dbReference type="InterPro" id="IPR036388">
    <property type="entry name" value="WH-like_DNA-bd_sf"/>
</dbReference>
<dbReference type="PANTHER" id="PTHR34293">
    <property type="entry name" value="HTH-TYPE TRANSCRIPTIONAL REGULATOR TRMBL2"/>
    <property type="match status" value="1"/>
</dbReference>
<name>A0A2M6W0D4_9BACT</name>
<feature type="domain" description="Transcription regulator TrmB N-terminal" evidence="1">
    <location>
        <begin position="36"/>
        <end position="102"/>
    </location>
</feature>
<dbReference type="Proteomes" id="UP000229362">
    <property type="component" value="Unassembled WGS sequence"/>
</dbReference>
<dbReference type="Gene3D" id="1.10.10.10">
    <property type="entry name" value="Winged helix-like DNA-binding domain superfamily/Winged helix DNA-binding domain"/>
    <property type="match status" value="1"/>
</dbReference>
<dbReference type="InterPro" id="IPR036390">
    <property type="entry name" value="WH_DNA-bd_sf"/>
</dbReference>
<dbReference type="InterPro" id="IPR051797">
    <property type="entry name" value="TrmB-like"/>
</dbReference>
<gene>
    <name evidence="2" type="ORF">COU33_04200</name>
</gene>
<dbReference type="EMBL" id="PFBZ01000183">
    <property type="protein sequence ID" value="PIT86241.1"/>
    <property type="molecule type" value="Genomic_DNA"/>
</dbReference>
<sequence length="166" mass="19171">MVYKKRAKAHFVNIFFTLTMPKQLNIPDSPIATLLTELHIGKNEAFLYTKLLEYPSVTVQELQKNTPFPRTLLYYLLKNLMHVGLVRTLESPKKTTYAAENPKKILDLLRTQEQQFQKQKQALKTLIPELQNTFRLAHGRPGVRLLKGLDGYEALMHDIVEAQPKV</sequence>
<dbReference type="AlphaFoldDB" id="A0A2M6W0D4"/>
<proteinExistence type="predicted"/>